<name>A0A1U9JSF5_9HYPH</name>
<protein>
    <submittedName>
        <fullName evidence="1">Alpha-crystallin Hsps p23-like protein</fullName>
    </submittedName>
</protein>
<dbReference type="STRING" id="1902579.BHV28_00670"/>
<gene>
    <name evidence="1" type="ORF">BHV28_00670</name>
</gene>
<sequence length="42" mass="4528">MNRPAGGQVQSAELKNGLLLIALEQPAPEKTIRRIAIGTQDE</sequence>
<organism evidence="1 2">
    <name type="scientific">Candidatus Tokpelaia hoelldobleri</name>
    <dbReference type="NCBI Taxonomy" id="1902579"/>
    <lineage>
        <taxon>Bacteria</taxon>
        <taxon>Pseudomonadati</taxon>
        <taxon>Pseudomonadota</taxon>
        <taxon>Alphaproteobacteria</taxon>
        <taxon>Hyphomicrobiales</taxon>
        <taxon>Candidatus Tokpelaia</taxon>
    </lineage>
</organism>
<evidence type="ECO:0000313" key="1">
    <source>
        <dbReference type="EMBL" id="AQS40793.1"/>
    </source>
</evidence>
<keyword evidence="2" id="KW-1185">Reference proteome</keyword>
<reference evidence="1 2" key="2">
    <citation type="journal article" date="2016" name="Sci. Rep.">
        <title>The genome of Rhizobiales bacteria in predatory ants reveals urease gene functions but no genes for nitrogen fixation.</title>
        <authorList>
            <person name="Neuvonen M.M."/>
            <person name="Tamarit D."/>
            <person name="Naslund K."/>
            <person name="Liebig J."/>
            <person name="Feldhaar H."/>
            <person name="Moran N.A."/>
            <person name="Guy L."/>
            <person name="Andersson S.G."/>
        </authorList>
    </citation>
    <scope>NUCLEOTIDE SEQUENCE [LARGE SCALE GENOMIC DNA]</scope>
    <source>
        <strain evidence="1 2">Hsal</strain>
    </source>
</reference>
<dbReference type="Proteomes" id="UP000188912">
    <property type="component" value="Chromosome"/>
</dbReference>
<reference evidence="1 2" key="1">
    <citation type="journal article" date="2010" name="Science">
        <title>Genomic comparison of the ants Camponotus floridanus and Harpegnathos saltator.</title>
        <authorList>
            <person name="Bonasio R."/>
            <person name="Zhang G."/>
            <person name="Ye C."/>
            <person name="Mutti N.S."/>
            <person name="Fang X."/>
            <person name="Qin N."/>
            <person name="Donahue G."/>
            <person name="Yang P."/>
            <person name="Li Q."/>
            <person name="Li C."/>
            <person name="Zhang P."/>
            <person name="Huang Z."/>
            <person name="Berger S.L."/>
            <person name="Reinberg D."/>
            <person name="Wang J."/>
            <person name="Liebig J."/>
        </authorList>
    </citation>
    <scope>NUCLEOTIDE SEQUENCE [LARGE SCALE GENOMIC DNA]</scope>
    <source>
        <strain evidence="1 2">Hsal</strain>
    </source>
</reference>
<accession>A0A1U9JSF5</accession>
<proteinExistence type="predicted"/>
<evidence type="ECO:0000313" key="2">
    <source>
        <dbReference type="Proteomes" id="UP000188912"/>
    </source>
</evidence>
<dbReference type="KEGG" id="thd:BHV28_00670"/>
<dbReference type="EMBL" id="CP017315">
    <property type="protein sequence ID" value="AQS40793.1"/>
    <property type="molecule type" value="Genomic_DNA"/>
</dbReference>
<dbReference type="AlphaFoldDB" id="A0A1U9JSF5"/>